<dbReference type="GO" id="GO:0006397">
    <property type="term" value="P:mRNA processing"/>
    <property type="evidence" value="ECO:0007669"/>
    <property type="project" value="UniProtKB-UniRule"/>
</dbReference>
<dbReference type="PROSITE" id="PS50142">
    <property type="entry name" value="RNASE_3_2"/>
    <property type="match status" value="1"/>
</dbReference>
<keyword evidence="5 15" id="KW-0963">Cytoplasm</keyword>
<dbReference type="Gene3D" id="3.30.160.20">
    <property type="match status" value="1"/>
</dbReference>
<evidence type="ECO:0000259" key="17">
    <source>
        <dbReference type="PROSITE" id="PS50142"/>
    </source>
</evidence>
<evidence type="ECO:0000256" key="13">
    <source>
        <dbReference type="ARBA" id="ARBA00022842"/>
    </source>
</evidence>
<evidence type="ECO:0000256" key="4">
    <source>
        <dbReference type="ARBA" id="ARBA00011738"/>
    </source>
</evidence>
<dbReference type="SUPFAM" id="SSF69065">
    <property type="entry name" value="RNase III domain-like"/>
    <property type="match status" value="1"/>
</dbReference>
<dbReference type="SMART" id="SM00535">
    <property type="entry name" value="RIBOc"/>
    <property type="match status" value="1"/>
</dbReference>
<keyword evidence="12 15" id="KW-0378">Hydrolase</keyword>
<dbReference type="GO" id="GO:0008033">
    <property type="term" value="P:tRNA processing"/>
    <property type="evidence" value="ECO:0007669"/>
    <property type="project" value="UniProtKB-KW"/>
</dbReference>
<feature type="active site" evidence="15">
    <location>
        <position position="53"/>
    </location>
</feature>
<dbReference type="GO" id="GO:0046872">
    <property type="term" value="F:metal ion binding"/>
    <property type="evidence" value="ECO:0007669"/>
    <property type="project" value="UniProtKB-KW"/>
</dbReference>
<dbReference type="PANTHER" id="PTHR11207:SF0">
    <property type="entry name" value="RIBONUCLEASE 3"/>
    <property type="match status" value="1"/>
</dbReference>
<name>A0A9D1N2L6_9FIRM</name>
<dbReference type="Gene3D" id="1.10.1520.10">
    <property type="entry name" value="Ribonuclease III domain"/>
    <property type="match status" value="1"/>
</dbReference>
<dbReference type="AlphaFoldDB" id="A0A9D1N2L6"/>
<dbReference type="PANTHER" id="PTHR11207">
    <property type="entry name" value="RIBONUCLEASE III"/>
    <property type="match status" value="1"/>
</dbReference>
<evidence type="ECO:0000256" key="14">
    <source>
        <dbReference type="ARBA" id="ARBA00022884"/>
    </source>
</evidence>
<dbReference type="PROSITE" id="PS00517">
    <property type="entry name" value="RNASE_3_1"/>
    <property type="match status" value="1"/>
</dbReference>
<comment type="cofactor">
    <cofactor evidence="15">
        <name>Mg(2+)</name>
        <dbReference type="ChEBI" id="CHEBI:18420"/>
    </cofactor>
</comment>
<dbReference type="GO" id="GO:0019843">
    <property type="term" value="F:rRNA binding"/>
    <property type="evidence" value="ECO:0007669"/>
    <property type="project" value="UniProtKB-KW"/>
</dbReference>
<evidence type="ECO:0000313" key="18">
    <source>
        <dbReference type="EMBL" id="HIU93710.1"/>
    </source>
</evidence>
<feature type="domain" description="DRBM" evidence="16">
    <location>
        <begin position="162"/>
        <end position="231"/>
    </location>
</feature>
<dbReference type="InterPro" id="IPR011907">
    <property type="entry name" value="RNase_III"/>
</dbReference>
<evidence type="ECO:0000259" key="16">
    <source>
        <dbReference type="PROSITE" id="PS50137"/>
    </source>
</evidence>
<dbReference type="GO" id="GO:0042802">
    <property type="term" value="F:identical protein binding"/>
    <property type="evidence" value="ECO:0007669"/>
    <property type="project" value="UniProtKB-ARBA"/>
</dbReference>
<dbReference type="GO" id="GO:0006364">
    <property type="term" value="P:rRNA processing"/>
    <property type="evidence" value="ECO:0007669"/>
    <property type="project" value="UniProtKB-UniRule"/>
</dbReference>
<keyword evidence="15" id="KW-0699">rRNA-binding</keyword>
<dbReference type="EMBL" id="DVNZ01000033">
    <property type="protein sequence ID" value="HIU93710.1"/>
    <property type="molecule type" value="Genomic_DNA"/>
</dbReference>
<comment type="subcellular location">
    <subcellularLocation>
        <location evidence="2 15">Cytoplasm</location>
    </subcellularLocation>
</comment>
<dbReference type="GO" id="GO:0005737">
    <property type="term" value="C:cytoplasm"/>
    <property type="evidence" value="ECO:0007669"/>
    <property type="project" value="UniProtKB-SubCell"/>
</dbReference>
<evidence type="ECO:0000256" key="9">
    <source>
        <dbReference type="ARBA" id="ARBA00022722"/>
    </source>
</evidence>
<dbReference type="SUPFAM" id="SSF54768">
    <property type="entry name" value="dsRNA-binding domain-like"/>
    <property type="match status" value="1"/>
</dbReference>
<reference evidence="18" key="1">
    <citation type="submission" date="2020-10" db="EMBL/GenBank/DDBJ databases">
        <authorList>
            <person name="Gilroy R."/>
        </authorList>
    </citation>
    <scope>NUCLEOTIDE SEQUENCE</scope>
    <source>
        <strain evidence="18">ChiGjej2B2-16831</strain>
    </source>
</reference>
<dbReference type="InterPro" id="IPR014720">
    <property type="entry name" value="dsRBD_dom"/>
</dbReference>
<evidence type="ECO:0000256" key="3">
    <source>
        <dbReference type="ARBA" id="ARBA00010183"/>
    </source>
</evidence>
<evidence type="ECO:0000256" key="7">
    <source>
        <dbReference type="ARBA" id="ARBA00022664"/>
    </source>
</evidence>
<dbReference type="InterPro" id="IPR036389">
    <property type="entry name" value="RNase_III_sf"/>
</dbReference>
<feature type="domain" description="RNase III" evidence="17">
    <location>
        <begin position="8"/>
        <end position="136"/>
    </location>
</feature>
<evidence type="ECO:0000256" key="1">
    <source>
        <dbReference type="ARBA" id="ARBA00000109"/>
    </source>
</evidence>
<gene>
    <name evidence="15 18" type="primary">rnc</name>
    <name evidence="18" type="ORF">IAD24_00985</name>
</gene>
<dbReference type="FunFam" id="3.30.160.20:FF:000003">
    <property type="entry name" value="Ribonuclease 3"/>
    <property type="match status" value="1"/>
</dbReference>
<organism evidence="18 19">
    <name type="scientific">Candidatus Aphodomorpha intestinavium</name>
    <dbReference type="NCBI Taxonomy" id="2840672"/>
    <lineage>
        <taxon>Bacteria</taxon>
        <taxon>Bacillati</taxon>
        <taxon>Bacillota</taxon>
        <taxon>Clostridia</taxon>
        <taxon>Eubacteriales</taxon>
        <taxon>Candidatus Aphodomorpha</taxon>
    </lineage>
</organism>
<accession>A0A9D1N2L6</accession>
<feature type="binding site" evidence="15">
    <location>
        <position position="125"/>
    </location>
    <ligand>
        <name>Mg(2+)</name>
        <dbReference type="ChEBI" id="CHEBI:18420"/>
    </ligand>
</feature>
<dbReference type="FunFam" id="1.10.1520.10:FF:000001">
    <property type="entry name" value="Ribonuclease 3"/>
    <property type="match status" value="1"/>
</dbReference>
<keyword evidence="14 15" id="KW-0694">RNA-binding</keyword>
<keyword evidence="11 15" id="KW-0255">Endonuclease</keyword>
<evidence type="ECO:0000256" key="15">
    <source>
        <dbReference type="HAMAP-Rule" id="MF_00104"/>
    </source>
</evidence>
<sequence length="240" mass="26047">MVDWETRLSGVQESIGYAFGDVRLLQTALTHSSFVKGDGASAAHNERLEFLGDAVLELCVSERLYAAAPALDEGTMTRRRARLVCEGALFLAAQRIGIAQALRLGHGEERSGGRDKPSVVSDALEALIGAIYLDGGLDSARAFVDAHIMRVLMQQAGGEDRDFKTRLQEYVQKRHIGRLRYELVGATGPDHNRAFTMRVLLSEREIGRGRGSTKQGAGQQAAERALRALERAAEEGAPCG</sequence>
<dbReference type="GO" id="GO:0010468">
    <property type="term" value="P:regulation of gene expression"/>
    <property type="evidence" value="ECO:0007669"/>
    <property type="project" value="TreeGrafter"/>
</dbReference>
<proteinExistence type="inferred from homology"/>
<dbReference type="PROSITE" id="PS50137">
    <property type="entry name" value="DS_RBD"/>
    <property type="match status" value="1"/>
</dbReference>
<dbReference type="SMART" id="SM00358">
    <property type="entry name" value="DSRM"/>
    <property type="match status" value="1"/>
</dbReference>
<evidence type="ECO:0000313" key="19">
    <source>
        <dbReference type="Proteomes" id="UP000824128"/>
    </source>
</evidence>
<dbReference type="HAMAP" id="MF_00104">
    <property type="entry name" value="RNase_III"/>
    <property type="match status" value="1"/>
</dbReference>
<evidence type="ECO:0000256" key="6">
    <source>
        <dbReference type="ARBA" id="ARBA00022552"/>
    </source>
</evidence>
<dbReference type="Proteomes" id="UP000824128">
    <property type="component" value="Unassembled WGS sequence"/>
</dbReference>
<reference evidence="18" key="2">
    <citation type="journal article" date="2021" name="PeerJ">
        <title>Extensive microbial diversity within the chicken gut microbiome revealed by metagenomics and culture.</title>
        <authorList>
            <person name="Gilroy R."/>
            <person name="Ravi A."/>
            <person name="Getino M."/>
            <person name="Pursley I."/>
            <person name="Horton D.L."/>
            <person name="Alikhan N.F."/>
            <person name="Baker D."/>
            <person name="Gharbi K."/>
            <person name="Hall N."/>
            <person name="Watson M."/>
            <person name="Adriaenssens E.M."/>
            <person name="Foster-Nyarko E."/>
            <person name="Jarju S."/>
            <person name="Secka A."/>
            <person name="Antonio M."/>
            <person name="Oren A."/>
            <person name="Chaudhuri R.R."/>
            <person name="La Ragione R."/>
            <person name="Hildebrand F."/>
            <person name="Pallen M.J."/>
        </authorList>
    </citation>
    <scope>NUCLEOTIDE SEQUENCE</scope>
    <source>
        <strain evidence="18">ChiGjej2B2-16831</strain>
    </source>
</reference>
<keyword evidence="13 15" id="KW-0460">Magnesium</keyword>
<evidence type="ECO:0000256" key="12">
    <source>
        <dbReference type="ARBA" id="ARBA00022801"/>
    </source>
</evidence>
<keyword evidence="10 15" id="KW-0479">Metal-binding</keyword>
<feature type="binding site" evidence="15">
    <location>
        <position position="49"/>
    </location>
    <ligand>
        <name>Mg(2+)</name>
        <dbReference type="ChEBI" id="CHEBI:18420"/>
    </ligand>
</feature>
<dbReference type="EC" id="3.1.26.3" evidence="15"/>
<comment type="catalytic activity">
    <reaction evidence="1 15">
        <text>Endonucleolytic cleavage to 5'-phosphomonoester.</text>
        <dbReference type="EC" id="3.1.26.3"/>
    </reaction>
</comment>
<comment type="similarity">
    <text evidence="3">Belongs to the ribonuclease III family.</text>
</comment>
<comment type="caution">
    <text evidence="18">The sequence shown here is derived from an EMBL/GenBank/DDBJ whole genome shotgun (WGS) entry which is preliminary data.</text>
</comment>
<evidence type="ECO:0000256" key="5">
    <source>
        <dbReference type="ARBA" id="ARBA00022490"/>
    </source>
</evidence>
<dbReference type="NCBIfam" id="TIGR02191">
    <property type="entry name" value="RNaseIII"/>
    <property type="match status" value="1"/>
</dbReference>
<feature type="binding site" evidence="15">
    <location>
        <position position="122"/>
    </location>
    <ligand>
        <name>Mg(2+)</name>
        <dbReference type="ChEBI" id="CHEBI:18420"/>
    </ligand>
</feature>
<dbReference type="Pfam" id="PF14622">
    <property type="entry name" value="Ribonucleas_3_3"/>
    <property type="match status" value="1"/>
</dbReference>
<feature type="active site" evidence="15">
    <location>
        <position position="125"/>
    </location>
</feature>
<comment type="function">
    <text evidence="15">Digests double-stranded RNA. Involved in the processing of primary rRNA transcript to yield the immediate precursors to the large and small rRNAs (23S and 16S). Processes some mRNAs, and tRNAs when they are encoded in the rRNA operon. Processes pre-crRNA and tracrRNA of type II CRISPR loci if present in the organism.</text>
</comment>
<evidence type="ECO:0000256" key="11">
    <source>
        <dbReference type="ARBA" id="ARBA00022759"/>
    </source>
</evidence>
<evidence type="ECO:0000256" key="2">
    <source>
        <dbReference type="ARBA" id="ARBA00004496"/>
    </source>
</evidence>
<dbReference type="CDD" id="cd10845">
    <property type="entry name" value="DSRM_RNAse_III_family"/>
    <property type="match status" value="1"/>
</dbReference>
<dbReference type="GO" id="GO:0003725">
    <property type="term" value="F:double-stranded RNA binding"/>
    <property type="evidence" value="ECO:0007669"/>
    <property type="project" value="TreeGrafter"/>
</dbReference>
<protein>
    <recommendedName>
        <fullName evidence="15">Ribonuclease 3</fullName>
        <ecNumber evidence="15">3.1.26.3</ecNumber>
    </recommendedName>
    <alternativeName>
        <fullName evidence="15">Ribonuclease III</fullName>
        <shortName evidence="15">RNase III</shortName>
    </alternativeName>
</protein>
<dbReference type="CDD" id="cd00593">
    <property type="entry name" value="RIBOc"/>
    <property type="match status" value="1"/>
</dbReference>
<keyword evidence="7 15" id="KW-0507">mRNA processing</keyword>
<keyword evidence="9 15" id="KW-0540">Nuclease</keyword>
<keyword evidence="8 15" id="KW-0819">tRNA processing</keyword>
<keyword evidence="6 15" id="KW-0698">rRNA processing</keyword>
<dbReference type="GO" id="GO:0004525">
    <property type="term" value="F:ribonuclease III activity"/>
    <property type="evidence" value="ECO:0007669"/>
    <property type="project" value="UniProtKB-UniRule"/>
</dbReference>
<comment type="subunit">
    <text evidence="4 15">Homodimer.</text>
</comment>
<dbReference type="Pfam" id="PF00035">
    <property type="entry name" value="dsrm"/>
    <property type="match status" value="1"/>
</dbReference>
<evidence type="ECO:0000256" key="8">
    <source>
        <dbReference type="ARBA" id="ARBA00022694"/>
    </source>
</evidence>
<dbReference type="InterPro" id="IPR000999">
    <property type="entry name" value="RNase_III_dom"/>
</dbReference>
<evidence type="ECO:0000256" key="10">
    <source>
        <dbReference type="ARBA" id="ARBA00022723"/>
    </source>
</evidence>